<protein>
    <recommendedName>
        <fullName evidence="1">F-box domain-containing protein</fullName>
    </recommendedName>
</protein>
<proteinExistence type="predicted"/>
<organism evidence="2 3">
    <name type="scientific">Penicillium atrosanguineum</name>
    <dbReference type="NCBI Taxonomy" id="1132637"/>
    <lineage>
        <taxon>Eukaryota</taxon>
        <taxon>Fungi</taxon>
        <taxon>Dikarya</taxon>
        <taxon>Ascomycota</taxon>
        <taxon>Pezizomycotina</taxon>
        <taxon>Eurotiomycetes</taxon>
        <taxon>Eurotiomycetidae</taxon>
        <taxon>Eurotiales</taxon>
        <taxon>Aspergillaceae</taxon>
        <taxon>Penicillium</taxon>
    </lineage>
</organism>
<dbReference type="SUPFAM" id="SSF81383">
    <property type="entry name" value="F-box domain"/>
    <property type="match status" value="1"/>
</dbReference>
<reference evidence="2" key="2">
    <citation type="journal article" date="2023" name="IMA Fungus">
        <title>Comparative genomic study of the Penicillium genus elucidates a diverse pangenome and 15 lateral gene transfer events.</title>
        <authorList>
            <person name="Petersen C."/>
            <person name="Sorensen T."/>
            <person name="Nielsen M.R."/>
            <person name="Sondergaard T.E."/>
            <person name="Sorensen J.L."/>
            <person name="Fitzpatrick D.A."/>
            <person name="Frisvad J.C."/>
            <person name="Nielsen K.L."/>
        </authorList>
    </citation>
    <scope>NUCLEOTIDE SEQUENCE</scope>
    <source>
        <strain evidence="2">IBT 21472</strain>
    </source>
</reference>
<dbReference type="EMBL" id="JAPZBO010000002">
    <property type="protein sequence ID" value="KAJ5324127.1"/>
    <property type="molecule type" value="Genomic_DNA"/>
</dbReference>
<comment type="caution">
    <text evidence="2">The sequence shown here is derived from an EMBL/GenBank/DDBJ whole genome shotgun (WGS) entry which is preliminary data.</text>
</comment>
<dbReference type="PROSITE" id="PS50181">
    <property type="entry name" value="FBOX"/>
    <property type="match status" value="1"/>
</dbReference>
<dbReference type="InterPro" id="IPR036047">
    <property type="entry name" value="F-box-like_dom_sf"/>
</dbReference>
<reference evidence="2" key="1">
    <citation type="submission" date="2022-12" db="EMBL/GenBank/DDBJ databases">
        <authorList>
            <person name="Petersen C."/>
        </authorList>
    </citation>
    <scope>NUCLEOTIDE SEQUENCE</scope>
    <source>
        <strain evidence="2">IBT 21472</strain>
    </source>
</reference>
<gene>
    <name evidence="2" type="ORF">N7476_002727</name>
</gene>
<evidence type="ECO:0000259" key="1">
    <source>
        <dbReference type="PROSITE" id="PS50181"/>
    </source>
</evidence>
<accession>A0A9W9Q730</accession>
<evidence type="ECO:0000313" key="2">
    <source>
        <dbReference type="EMBL" id="KAJ5324127.1"/>
    </source>
</evidence>
<dbReference type="AlphaFoldDB" id="A0A9W9Q730"/>
<sequence>MESEREGASKLGKQLVRSSPLLGLPNEILQHIASIIPTDRDVSLLSRTCKELHGRLLAPESTIWRVRFKRRYDLPQGRESRELKPEYQTRAIVLPRKLDFKQSENEQQKIWLQVVQTMVRESTTLPVEIETSKTYQRIQDIMTQVEFFSNPKRIKPSDMFCAVQLCLTPMSLDMTVTQACGRPGYDIGTVYSFQEDIDGPFIKHETLDLNKLLHIRSFWQNHLLNSQESTNFSEIYSNLPRNHKPKARNIDVANTSMICTFWFGLWSCIHPLPDTIEEFTRRESCADLEDHIHQVDVMTLELEYNSEEIWPEACASVISRYEAAECVAYFQGVQKIHGDSEAANPLFGFTESISFPYGGFKGWTRVCFCICEGVDENGDSVFNDDDSWVHGYEGVIPPGSGVMLGRWLDLKDTSGRGPFLFWDV</sequence>
<evidence type="ECO:0000313" key="3">
    <source>
        <dbReference type="Proteomes" id="UP001147746"/>
    </source>
</evidence>
<name>A0A9W9Q730_9EURO</name>
<dbReference type="InterPro" id="IPR001810">
    <property type="entry name" value="F-box_dom"/>
</dbReference>
<dbReference type="Proteomes" id="UP001147746">
    <property type="component" value="Unassembled WGS sequence"/>
</dbReference>
<feature type="domain" description="F-box" evidence="1">
    <location>
        <begin position="18"/>
        <end position="67"/>
    </location>
</feature>
<keyword evidence="3" id="KW-1185">Reference proteome</keyword>